<dbReference type="InterPro" id="IPR005644">
    <property type="entry name" value="NolW-like"/>
</dbReference>
<evidence type="ECO:0000256" key="2">
    <source>
        <dbReference type="ARBA" id="ARBA00023015"/>
    </source>
</evidence>
<dbReference type="GO" id="GO:0003677">
    <property type="term" value="F:DNA binding"/>
    <property type="evidence" value="ECO:0007669"/>
    <property type="project" value="InterPro"/>
</dbReference>
<dbReference type="InterPro" id="IPR038591">
    <property type="entry name" value="NolW-like_sf"/>
</dbReference>
<feature type="region of interest" description="Disordered" evidence="5">
    <location>
        <begin position="526"/>
        <end position="548"/>
    </location>
</feature>
<dbReference type="AlphaFoldDB" id="A0A225DM89"/>
<feature type="transmembrane region" description="Helical" evidence="6">
    <location>
        <begin position="259"/>
        <end position="279"/>
    </location>
</feature>
<keyword evidence="6" id="KW-1133">Transmembrane helix</keyword>
<dbReference type="Gene3D" id="1.10.1740.10">
    <property type="match status" value="1"/>
</dbReference>
<keyword evidence="6" id="KW-0812">Transmembrane</keyword>
<feature type="region of interest" description="Disordered" evidence="5">
    <location>
        <begin position="288"/>
        <end position="307"/>
    </location>
</feature>
<protein>
    <submittedName>
        <fullName evidence="10">High-affnity carbon uptake protein Hat/HatR</fullName>
    </submittedName>
</protein>
<dbReference type="SUPFAM" id="SSF88659">
    <property type="entry name" value="Sigma3 and sigma4 domains of RNA polymerase sigma factors"/>
    <property type="match status" value="1"/>
</dbReference>
<evidence type="ECO:0000313" key="11">
    <source>
        <dbReference type="Proteomes" id="UP000214646"/>
    </source>
</evidence>
<dbReference type="Pfam" id="PF03958">
    <property type="entry name" value="Secretin_N"/>
    <property type="match status" value="1"/>
</dbReference>
<dbReference type="Proteomes" id="UP000214646">
    <property type="component" value="Unassembled WGS sequence"/>
</dbReference>
<keyword evidence="6" id="KW-0472">Membrane</keyword>
<evidence type="ECO:0000256" key="5">
    <source>
        <dbReference type="SAM" id="MobiDB-lite"/>
    </source>
</evidence>
<dbReference type="OrthoDB" id="290843at2"/>
<feature type="domain" description="NolW-like" evidence="7">
    <location>
        <begin position="469"/>
        <end position="532"/>
    </location>
</feature>
<keyword evidence="11" id="KW-1185">Reference proteome</keyword>
<sequence>MNRSLLTTVLRHTAGPATGVPDGELLRKFAVDRNEAAFAELVRRHGPMVWAACRHQLPNEADAEDAFQATFLALVQSPAAVRDEAAVGGWLHRVAVRAALKVRRVAARRRRREERAAGTEADRPVPDSTWDTLLAAVHEEVERLPAALRTAFVLCDLEGVRQPDAAARLGWKLGTLSGRLTRARQQLLDRLGRRGLAPAAAVGGLGLTTAAATAAVPRRLVTQILAFAGGPGGAPGAIAPAVLTLATEIIPMTWNRTKLIAAALLVAAGLVTSTGAVLMPTADAQSPASAQAVPATPAAPTPPVPPKPPVAVVDASSIRFTQAFAYASPQQGKWDYKFVAGGLPKDFVRLFTDLGNEGWEYCGSSEVPAKILADAAKAHPDKVDVRSSSPTTLIFKRPVQFTAVTVRTAPAGAPATYQAEVIEVRSAGPAGGNGLLPPKRDELVPKKVVGAAPALALRVTEDKPAGRFQIVAVKYALVQQLAATVSELYGDGKDGGKLQIVADPRTNSLILRGDAGTMKEAEELIKKLDVPDSDATPAPTPRSRPARP</sequence>
<dbReference type="EMBL" id="NIDE01000014">
    <property type="protein sequence ID" value="OWK38596.1"/>
    <property type="molecule type" value="Genomic_DNA"/>
</dbReference>
<reference evidence="11" key="1">
    <citation type="submission" date="2017-06" db="EMBL/GenBank/DDBJ databases">
        <title>Genome analysis of Fimbriiglobus ruber SP5, the first member of the order Planctomycetales with confirmed chitinolytic capability.</title>
        <authorList>
            <person name="Ravin N.V."/>
            <person name="Rakitin A.L."/>
            <person name="Ivanova A.A."/>
            <person name="Beletsky A.V."/>
            <person name="Kulichevskaya I.S."/>
            <person name="Mardanov A.V."/>
            <person name="Dedysh S.N."/>
        </authorList>
    </citation>
    <scope>NUCLEOTIDE SEQUENCE [LARGE SCALE GENOMIC DNA]</scope>
    <source>
        <strain evidence="11">SP5</strain>
    </source>
</reference>
<dbReference type="InterPro" id="IPR013325">
    <property type="entry name" value="RNA_pol_sigma_r2"/>
</dbReference>
<dbReference type="InterPro" id="IPR036388">
    <property type="entry name" value="WH-like_DNA-bd_sf"/>
</dbReference>
<feature type="domain" description="RNA polymerase sigma-70 region 2" evidence="8">
    <location>
        <begin position="41"/>
        <end position="108"/>
    </location>
</feature>
<dbReference type="InterPro" id="IPR014284">
    <property type="entry name" value="RNA_pol_sigma-70_dom"/>
</dbReference>
<evidence type="ECO:0000256" key="6">
    <source>
        <dbReference type="SAM" id="Phobius"/>
    </source>
</evidence>
<dbReference type="InterPro" id="IPR039425">
    <property type="entry name" value="RNA_pol_sigma-70-like"/>
</dbReference>
<dbReference type="Pfam" id="PF04542">
    <property type="entry name" value="Sigma70_r2"/>
    <property type="match status" value="1"/>
</dbReference>
<name>A0A225DM89_9BACT</name>
<organism evidence="10 11">
    <name type="scientific">Fimbriiglobus ruber</name>
    <dbReference type="NCBI Taxonomy" id="1908690"/>
    <lineage>
        <taxon>Bacteria</taxon>
        <taxon>Pseudomonadati</taxon>
        <taxon>Planctomycetota</taxon>
        <taxon>Planctomycetia</taxon>
        <taxon>Gemmatales</taxon>
        <taxon>Gemmataceae</taxon>
        <taxon>Fimbriiglobus</taxon>
    </lineage>
</organism>
<accession>A0A225DM89</accession>
<keyword evidence="2" id="KW-0805">Transcription regulation</keyword>
<dbReference type="SUPFAM" id="SSF88946">
    <property type="entry name" value="Sigma2 domain of RNA polymerase sigma factors"/>
    <property type="match status" value="1"/>
</dbReference>
<keyword evidence="3" id="KW-0731">Sigma factor</keyword>
<feature type="domain" description="RNA polymerase sigma factor 70 region 4 type 2" evidence="9">
    <location>
        <begin position="136"/>
        <end position="187"/>
    </location>
</feature>
<dbReference type="GO" id="GO:0016987">
    <property type="term" value="F:sigma factor activity"/>
    <property type="evidence" value="ECO:0007669"/>
    <property type="project" value="UniProtKB-KW"/>
</dbReference>
<dbReference type="PANTHER" id="PTHR43133">
    <property type="entry name" value="RNA POLYMERASE ECF-TYPE SIGMA FACTO"/>
    <property type="match status" value="1"/>
</dbReference>
<evidence type="ECO:0000256" key="4">
    <source>
        <dbReference type="ARBA" id="ARBA00023163"/>
    </source>
</evidence>
<dbReference type="Gene3D" id="1.10.10.10">
    <property type="entry name" value="Winged helix-like DNA-binding domain superfamily/Winged helix DNA-binding domain"/>
    <property type="match status" value="1"/>
</dbReference>
<dbReference type="Gene3D" id="3.30.1370.120">
    <property type="match status" value="1"/>
</dbReference>
<evidence type="ECO:0000256" key="1">
    <source>
        <dbReference type="ARBA" id="ARBA00010641"/>
    </source>
</evidence>
<dbReference type="InterPro" id="IPR013324">
    <property type="entry name" value="RNA_pol_sigma_r3/r4-like"/>
</dbReference>
<dbReference type="GO" id="GO:0006352">
    <property type="term" value="P:DNA-templated transcription initiation"/>
    <property type="evidence" value="ECO:0007669"/>
    <property type="project" value="InterPro"/>
</dbReference>
<dbReference type="RefSeq" id="WP_088258359.1">
    <property type="nucleotide sequence ID" value="NZ_NIDE01000014.1"/>
</dbReference>
<evidence type="ECO:0000259" key="8">
    <source>
        <dbReference type="Pfam" id="PF04542"/>
    </source>
</evidence>
<feature type="compositionally biased region" description="Pro residues" evidence="5">
    <location>
        <begin position="297"/>
        <end position="307"/>
    </location>
</feature>
<evidence type="ECO:0000259" key="9">
    <source>
        <dbReference type="Pfam" id="PF08281"/>
    </source>
</evidence>
<feature type="transmembrane region" description="Helical" evidence="6">
    <location>
        <begin position="222"/>
        <end position="247"/>
    </location>
</feature>
<gene>
    <name evidence="10" type="ORF">FRUB_07716</name>
</gene>
<feature type="transmembrane region" description="Helical" evidence="6">
    <location>
        <begin position="196"/>
        <end position="216"/>
    </location>
</feature>
<comment type="caution">
    <text evidence="10">The sequence shown here is derived from an EMBL/GenBank/DDBJ whole genome shotgun (WGS) entry which is preliminary data.</text>
</comment>
<evidence type="ECO:0000313" key="10">
    <source>
        <dbReference type="EMBL" id="OWK38596.1"/>
    </source>
</evidence>
<evidence type="ECO:0000256" key="3">
    <source>
        <dbReference type="ARBA" id="ARBA00023082"/>
    </source>
</evidence>
<dbReference type="PANTHER" id="PTHR43133:SF51">
    <property type="entry name" value="RNA POLYMERASE SIGMA FACTOR"/>
    <property type="match status" value="1"/>
</dbReference>
<comment type="similarity">
    <text evidence="1">Belongs to the sigma-70 factor family. ECF subfamily.</text>
</comment>
<evidence type="ECO:0000259" key="7">
    <source>
        <dbReference type="Pfam" id="PF03958"/>
    </source>
</evidence>
<dbReference type="NCBIfam" id="TIGR02937">
    <property type="entry name" value="sigma70-ECF"/>
    <property type="match status" value="1"/>
</dbReference>
<proteinExistence type="inferred from homology"/>
<dbReference type="InterPro" id="IPR007627">
    <property type="entry name" value="RNA_pol_sigma70_r2"/>
</dbReference>
<feature type="compositionally biased region" description="Pro residues" evidence="5">
    <location>
        <begin position="538"/>
        <end position="548"/>
    </location>
</feature>
<dbReference type="Pfam" id="PF08281">
    <property type="entry name" value="Sigma70_r4_2"/>
    <property type="match status" value="1"/>
</dbReference>
<keyword evidence="4" id="KW-0804">Transcription</keyword>
<dbReference type="InterPro" id="IPR013249">
    <property type="entry name" value="RNA_pol_sigma70_r4_t2"/>
</dbReference>